<proteinExistence type="predicted"/>
<dbReference type="EMBL" id="JAUSSU010000006">
    <property type="protein sequence ID" value="MDQ0113820.1"/>
    <property type="molecule type" value="Genomic_DNA"/>
</dbReference>
<dbReference type="InterPro" id="IPR029068">
    <property type="entry name" value="Glyas_Bleomycin-R_OHBP_Dase"/>
</dbReference>
<evidence type="ECO:0000313" key="2">
    <source>
        <dbReference type="Proteomes" id="UP001229346"/>
    </source>
</evidence>
<reference evidence="1 2" key="1">
    <citation type="submission" date="2023-07" db="EMBL/GenBank/DDBJ databases">
        <title>Sorghum-associated microbial communities from plants grown in Nebraska, USA.</title>
        <authorList>
            <person name="Schachtman D."/>
        </authorList>
    </citation>
    <scope>NUCLEOTIDE SEQUENCE [LARGE SCALE GENOMIC DNA]</scope>
    <source>
        <strain evidence="1 2">CC482</strain>
    </source>
</reference>
<sequence length="237" mass="26776">MDKIIPILPCPSIMEQVAFYENLGFTIVQTYTRPNPYAVVQHGSLEIHFYGSKKTLPAENPSMCYLRVDDVSAVHEAFSNGLKQNLGKIPRSGIPRISKLKDLKEDSRFMVTDMGGNTLFIGTPNAEVNEPPFFRTIESAEYAEKFAILYDLLYSKEDSATANNMRVKFFPEDLSSMDVGGLDMAKISLAALDLHLQHNHIVDPRIDGKLKELLDGSDRENSNWRRIWDKYDEILGG</sequence>
<name>A0ABT9U2G7_PAEHA</name>
<dbReference type="Proteomes" id="UP001229346">
    <property type="component" value="Unassembled WGS sequence"/>
</dbReference>
<organism evidence="1 2">
    <name type="scientific">Paenibacillus harenae</name>
    <dbReference type="NCBI Taxonomy" id="306543"/>
    <lineage>
        <taxon>Bacteria</taxon>
        <taxon>Bacillati</taxon>
        <taxon>Bacillota</taxon>
        <taxon>Bacilli</taxon>
        <taxon>Bacillales</taxon>
        <taxon>Paenibacillaceae</taxon>
        <taxon>Paenibacillus</taxon>
    </lineage>
</organism>
<dbReference type="RefSeq" id="WP_307205078.1">
    <property type="nucleotide sequence ID" value="NZ_JAUSSU010000006.1"/>
</dbReference>
<protein>
    <recommendedName>
        <fullName evidence="3">VOC family protein</fullName>
    </recommendedName>
</protein>
<comment type="caution">
    <text evidence="1">The sequence shown here is derived from an EMBL/GenBank/DDBJ whole genome shotgun (WGS) entry which is preliminary data.</text>
</comment>
<evidence type="ECO:0008006" key="3">
    <source>
        <dbReference type="Google" id="ProtNLM"/>
    </source>
</evidence>
<gene>
    <name evidence="1" type="ORF">J2T15_003263</name>
</gene>
<dbReference type="SUPFAM" id="SSF54593">
    <property type="entry name" value="Glyoxalase/Bleomycin resistance protein/Dihydroxybiphenyl dioxygenase"/>
    <property type="match status" value="1"/>
</dbReference>
<dbReference type="Gene3D" id="3.10.180.10">
    <property type="entry name" value="2,3-Dihydroxybiphenyl 1,2-Dioxygenase, domain 1"/>
    <property type="match status" value="1"/>
</dbReference>
<accession>A0ABT9U2G7</accession>
<evidence type="ECO:0000313" key="1">
    <source>
        <dbReference type="EMBL" id="MDQ0113820.1"/>
    </source>
</evidence>
<keyword evidence="2" id="KW-1185">Reference proteome</keyword>